<dbReference type="SUPFAM" id="SSF54695">
    <property type="entry name" value="POZ domain"/>
    <property type="match status" value="1"/>
</dbReference>
<feature type="region of interest" description="Disordered" evidence="1">
    <location>
        <begin position="307"/>
        <end position="335"/>
    </location>
</feature>
<dbReference type="Gene3D" id="3.30.710.10">
    <property type="entry name" value="Potassium Channel Kv1.1, Chain A"/>
    <property type="match status" value="1"/>
</dbReference>
<dbReference type="PANTHER" id="PTHR47843">
    <property type="entry name" value="BTB DOMAIN-CONTAINING PROTEIN-RELATED"/>
    <property type="match status" value="1"/>
</dbReference>
<dbReference type="Proteomes" id="UP001456524">
    <property type="component" value="Unassembled WGS sequence"/>
</dbReference>
<sequence length="335" mass="38304">MHLMMASMMADGHVSSDPDVTSLLKYHDSEITNEKFSDFTIRCQGREFFVHRVILAASSAFFNKAFNPASSLTEAKTGTMNLEEDHPDIVHQMLENCYAPADLQRTSKFKNSLMDVPRPDLEAKLRSWILLHALADRFLIEGLKTKVIRHFELMINGFGFQYYCFNNESAQNSRVLSPAGVGRIARAVFETTHDRDTRLRNVTLSFVSRTLPVLGRSCRFVAEVSRIEDFWMLLAMNQAKVDFRDRICPSCLKLDVAQLREHSLFEDMSLEDGRKSHKKFDCGKFRCDSCKARHTVDEWNALNGHIDPQTLIPGDSEDEESIDSRGTSKKRRRIG</sequence>
<organism evidence="3 4">
    <name type="scientific">Phyllosticta citrichinensis</name>
    <dbReference type="NCBI Taxonomy" id="1130410"/>
    <lineage>
        <taxon>Eukaryota</taxon>
        <taxon>Fungi</taxon>
        <taxon>Dikarya</taxon>
        <taxon>Ascomycota</taxon>
        <taxon>Pezizomycotina</taxon>
        <taxon>Dothideomycetes</taxon>
        <taxon>Dothideomycetes incertae sedis</taxon>
        <taxon>Botryosphaeriales</taxon>
        <taxon>Phyllostictaceae</taxon>
        <taxon>Phyllosticta</taxon>
    </lineage>
</organism>
<evidence type="ECO:0000313" key="3">
    <source>
        <dbReference type="EMBL" id="KAK8153058.1"/>
    </source>
</evidence>
<dbReference type="PROSITE" id="PS50097">
    <property type="entry name" value="BTB"/>
    <property type="match status" value="1"/>
</dbReference>
<name>A0ABR1XFT7_9PEZI</name>
<reference evidence="3 4" key="1">
    <citation type="journal article" date="2022" name="G3 (Bethesda)">
        <title>Enemy or ally: a genomic approach to elucidate the lifestyle of Phyllosticta citrichinaensis.</title>
        <authorList>
            <person name="Buijs V.A."/>
            <person name="Groenewald J.Z."/>
            <person name="Haridas S."/>
            <person name="LaButti K.M."/>
            <person name="Lipzen A."/>
            <person name="Martin F.M."/>
            <person name="Barry K."/>
            <person name="Grigoriev I.V."/>
            <person name="Crous P.W."/>
            <person name="Seidl M.F."/>
        </authorList>
    </citation>
    <scope>NUCLEOTIDE SEQUENCE [LARGE SCALE GENOMIC DNA]</scope>
    <source>
        <strain evidence="3 4">CBS 129764</strain>
    </source>
</reference>
<dbReference type="Pfam" id="PF00651">
    <property type="entry name" value="BTB"/>
    <property type="match status" value="1"/>
</dbReference>
<dbReference type="InterPro" id="IPR011333">
    <property type="entry name" value="SKP1/BTB/POZ_sf"/>
</dbReference>
<dbReference type="CDD" id="cd18186">
    <property type="entry name" value="BTB_POZ_ZBTB_KLHL-like"/>
    <property type="match status" value="1"/>
</dbReference>
<dbReference type="SMART" id="SM00225">
    <property type="entry name" value="BTB"/>
    <property type="match status" value="1"/>
</dbReference>
<accession>A0ABR1XFT7</accession>
<dbReference type="EMBL" id="JBBWUH010000013">
    <property type="protein sequence ID" value="KAK8153058.1"/>
    <property type="molecule type" value="Genomic_DNA"/>
</dbReference>
<evidence type="ECO:0000256" key="1">
    <source>
        <dbReference type="SAM" id="MobiDB-lite"/>
    </source>
</evidence>
<keyword evidence="4" id="KW-1185">Reference proteome</keyword>
<proteinExistence type="predicted"/>
<protein>
    <recommendedName>
        <fullName evidence="2">BTB domain-containing protein</fullName>
    </recommendedName>
</protein>
<comment type="caution">
    <text evidence="3">The sequence shown here is derived from an EMBL/GenBank/DDBJ whole genome shotgun (WGS) entry which is preliminary data.</text>
</comment>
<feature type="domain" description="BTB" evidence="2">
    <location>
        <begin position="37"/>
        <end position="98"/>
    </location>
</feature>
<dbReference type="InterPro" id="IPR000210">
    <property type="entry name" value="BTB/POZ_dom"/>
</dbReference>
<evidence type="ECO:0000313" key="4">
    <source>
        <dbReference type="Proteomes" id="UP001456524"/>
    </source>
</evidence>
<gene>
    <name evidence="3" type="ORF">IWX90DRAFT_495535</name>
</gene>
<dbReference type="PANTHER" id="PTHR47843:SF5">
    <property type="entry name" value="BTB_POZ DOMAIN PROTEIN"/>
    <property type="match status" value="1"/>
</dbReference>
<evidence type="ECO:0000259" key="2">
    <source>
        <dbReference type="PROSITE" id="PS50097"/>
    </source>
</evidence>